<evidence type="ECO:0000259" key="3">
    <source>
        <dbReference type="SMART" id="SM00672"/>
    </source>
</evidence>
<gene>
    <name evidence="4" type="ORF">Ctob_000557</name>
</gene>
<keyword evidence="5" id="KW-1185">Reference proteome</keyword>
<dbReference type="Pfam" id="PF05686">
    <property type="entry name" value="Glyco_transf_90"/>
    <property type="match status" value="1"/>
</dbReference>
<comment type="similarity">
    <text evidence="1">Belongs to the glycosyltransferase 90 family.</text>
</comment>
<feature type="domain" description="Glycosyl transferase CAP10" evidence="3">
    <location>
        <begin position="44"/>
        <end position="331"/>
    </location>
</feature>
<reference evidence="5" key="1">
    <citation type="journal article" date="2015" name="PLoS Genet.">
        <title>Genome Sequence and Transcriptome Analyses of Chrysochromulina tobin: Metabolic Tools for Enhanced Algal Fitness in the Prominent Order Prymnesiales (Haptophyceae).</title>
        <authorList>
            <person name="Hovde B.T."/>
            <person name="Deodato C.R."/>
            <person name="Hunsperger H.M."/>
            <person name="Ryken S.A."/>
            <person name="Yost W."/>
            <person name="Jha R.K."/>
            <person name="Patterson J."/>
            <person name="Monnat R.J. Jr."/>
            <person name="Barlow S.B."/>
            <person name="Starkenburg S.R."/>
            <person name="Cattolico R.A."/>
        </authorList>
    </citation>
    <scope>NUCLEOTIDE SEQUENCE</scope>
    <source>
        <strain evidence="5">CCMP291</strain>
    </source>
</reference>
<keyword evidence="2 4" id="KW-0808">Transferase</keyword>
<evidence type="ECO:0000313" key="4">
    <source>
        <dbReference type="EMBL" id="KOO25256.1"/>
    </source>
</evidence>
<dbReference type="PANTHER" id="PTHR12203">
    <property type="entry name" value="KDEL LYS-ASP-GLU-LEU CONTAINING - RELATED"/>
    <property type="match status" value="1"/>
</dbReference>
<name>A0A0M0JF79_9EUKA</name>
<dbReference type="OrthoDB" id="202415at2759"/>
<evidence type="ECO:0000256" key="2">
    <source>
        <dbReference type="ARBA" id="ARBA00022679"/>
    </source>
</evidence>
<organism evidence="4 5">
    <name type="scientific">Chrysochromulina tobinii</name>
    <dbReference type="NCBI Taxonomy" id="1460289"/>
    <lineage>
        <taxon>Eukaryota</taxon>
        <taxon>Haptista</taxon>
        <taxon>Haptophyta</taxon>
        <taxon>Prymnesiophyceae</taxon>
        <taxon>Prymnesiales</taxon>
        <taxon>Chrysochromulinaceae</taxon>
        <taxon>Chrysochromulina</taxon>
    </lineage>
</organism>
<dbReference type="GO" id="GO:0016740">
    <property type="term" value="F:transferase activity"/>
    <property type="evidence" value="ECO:0007669"/>
    <property type="project" value="UniProtKB-KW"/>
</dbReference>
<sequence>MYCLRAQVIGGHLYITDYRAIFYDRYYAPSRVLPLLETLRRHPNLPDVDLVVAAVDEPRIKTFVTPKYWSRLCAAYPGTARPKAAGATRRPDADLPPPLFSSTISRHHLDLPWLDFSFFMPQKDHKLRTPPWKILHPQMLAQSAAVRWEDKIELAMHTGNVGSPFRKRLALVAGSHPDTMLVNELFIGDHNKIRRTCHELGLERKGGFQQHLCYMTFQQQCRYKYLLNSASIGYANKFKYLLLCGSVVIYVQDGMTHKEFYEHGLLPGVHYVTVPTAADVPAMVERLRRNDSYARAVAQAGRARLATLDIAEVTKFMAELLRGYSKRQRFTPRAGKGAVRIDCEDDLWRHYARETWFARHYLTEDNSTCVHPPEPSATLGPPGWGGSYRGSKVRCTASHDLRSFAQPDACTGYAKWLGGTSFASFDEFPSDHPNDTRCC</sequence>
<dbReference type="EMBL" id="JWZX01003001">
    <property type="protein sequence ID" value="KOO25256.1"/>
    <property type="molecule type" value="Genomic_DNA"/>
</dbReference>
<comment type="caution">
    <text evidence="4">The sequence shown here is derived from an EMBL/GenBank/DDBJ whole genome shotgun (WGS) entry which is preliminary data.</text>
</comment>
<evidence type="ECO:0000256" key="1">
    <source>
        <dbReference type="ARBA" id="ARBA00010118"/>
    </source>
</evidence>
<dbReference type="PANTHER" id="PTHR12203:SF35">
    <property type="entry name" value="PROTEIN O-GLUCOSYLTRANSFERASE 1"/>
    <property type="match status" value="1"/>
</dbReference>
<protein>
    <submittedName>
        <fullName evidence="4">O-glucosyltransferase rumi-like protein</fullName>
    </submittedName>
</protein>
<proteinExistence type="inferred from homology"/>
<dbReference type="SMART" id="SM00672">
    <property type="entry name" value="CAP10"/>
    <property type="match status" value="1"/>
</dbReference>
<accession>A0A0M0JF79</accession>
<evidence type="ECO:0000313" key="5">
    <source>
        <dbReference type="Proteomes" id="UP000037460"/>
    </source>
</evidence>
<dbReference type="InterPro" id="IPR006598">
    <property type="entry name" value="CAP10"/>
</dbReference>
<dbReference type="AlphaFoldDB" id="A0A0M0JF79"/>
<dbReference type="Proteomes" id="UP000037460">
    <property type="component" value="Unassembled WGS sequence"/>
</dbReference>
<dbReference type="InterPro" id="IPR051091">
    <property type="entry name" value="O-Glucosyltr/Glycosyltrsf_90"/>
</dbReference>